<dbReference type="PANTHER" id="PTHR32099:SF31">
    <property type="entry name" value="PROTEIN KINASE DOMAIN-CONTAINING PROTEIN"/>
    <property type="match status" value="1"/>
</dbReference>
<gene>
    <name evidence="7" type="ORF">FH972_016417</name>
</gene>
<dbReference type="InterPro" id="IPR002902">
    <property type="entry name" value="GNK2"/>
</dbReference>
<dbReference type="InterPro" id="IPR001245">
    <property type="entry name" value="Ser-Thr/Tyr_kinase_cat_dom"/>
</dbReference>
<feature type="transmembrane region" description="Helical" evidence="4">
    <location>
        <begin position="273"/>
        <end position="294"/>
    </location>
</feature>
<evidence type="ECO:0000256" key="1">
    <source>
        <dbReference type="ARBA" id="ARBA00022729"/>
    </source>
</evidence>
<dbReference type="CDD" id="cd23509">
    <property type="entry name" value="Gnk2-like"/>
    <property type="match status" value="2"/>
</dbReference>
<evidence type="ECO:0000256" key="3">
    <source>
        <dbReference type="SAM" id="MobiDB-lite"/>
    </source>
</evidence>
<dbReference type="GO" id="GO:0004672">
    <property type="term" value="F:protein kinase activity"/>
    <property type="evidence" value="ECO:0007669"/>
    <property type="project" value="InterPro"/>
</dbReference>
<dbReference type="Gene3D" id="3.30.430.20">
    <property type="entry name" value="Gnk2 domain, C-X8-C-X2-C motif"/>
    <property type="match status" value="2"/>
</dbReference>
<dbReference type="InterPro" id="IPR011009">
    <property type="entry name" value="Kinase-like_dom_sf"/>
</dbReference>
<keyword evidence="4" id="KW-1133">Transmembrane helix</keyword>
<feature type="chain" id="PRO_5024407795" description="Gnk2-homologous domain-containing protein" evidence="5">
    <location>
        <begin position="25"/>
        <end position="525"/>
    </location>
</feature>
<feature type="region of interest" description="Disordered" evidence="3">
    <location>
        <begin position="247"/>
        <end position="266"/>
    </location>
</feature>
<evidence type="ECO:0000259" key="6">
    <source>
        <dbReference type="PROSITE" id="PS51473"/>
    </source>
</evidence>
<feature type="compositionally biased region" description="Pro residues" evidence="3">
    <location>
        <begin position="247"/>
        <end position="259"/>
    </location>
</feature>
<evidence type="ECO:0000313" key="7">
    <source>
        <dbReference type="EMBL" id="KAE8077899.1"/>
    </source>
</evidence>
<dbReference type="OrthoDB" id="4062651at2759"/>
<dbReference type="SUPFAM" id="SSF56112">
    <property type="entry name" value="Protein kinase-like (PK-like)"/>
    <property type="match status" value="1"/>
</dbReference>
<evidence type="ECO:0000256" key="2">
    <source>
        <dbReference type="ARBA" id="ARBA00022737"/>
    </source>
</evidence>
<reference evidence="7 8" key="1">
    <citation type="submission" date="2019-06" db="EMBL/GenBank/DDBJ databases">
        <title>A chromosomal-level reference genome of Carpinus fangiana (Coryloideae, Betulaceae).</title>
        <authorList>
            <person name="Yang X."/>
            <person name="Wang Z."/>
            <person name="Zhang L."/>
            <person name="Hao G."/>
            <person name="Liu J."/>
            <person name="Yang Y."/>
        </authorList>
    </citation>
    <scope>NUCLEOTIDE SEQUENCE [LARGE SCALE GENOMIC DNA]</scope>
    <source>
        <strain evidence="7">Cfa_2016G</strain>
        <tissue evidence="7">Leaf</tissue>
    </source>
</reference>
<protein>
    <recommendedName>
        <fullName evidence="6">Gnk2-homologous domain-containing protein</fullName>
    </recommendedName>
</protein>
<feature type="domain" description="Gnk2-homologous" evidence="6">
    <location>
        <begin position="132"/>
        <end position="239"/>
    </location>
</feature>
<keyword evidence="4" id="KW-0472">Membrane</keyword>
<dbReference type="Proteomes" id="UP000327013">
    <property type="component" value="Chromosome 6"/>
</dbReference>
<evidence type="ECO:0000313" key="8">
    <source>
        <dbReference type="Proteomes" id="UP000327013"/>
    </source>
</evidence>
<dbReference type="Gene3D" id="1.10.510.10">
    <property type="entry name" value="Transferase(Phosphotransferase) domain 1"/>
    <property type="match status" value="1"/>
</dbReference>
<name>A0A5N6RGC7_9ROSI</name>
<feature type="signal peptide" evidence="5">
    <location>
        <begin position="1"/>
        <end position="24"/>
    </location>
</feature>
<dbReference type="Pfam" id="PF07714">
    <property type="entry name" value="PK_Tyr_Ser-Thr"/>
    <property type="match status" value="1"/>
</dbReference>
<keyword evidence="4" id="KW-0812">Transmembrane</keyword>
<keyword evidence="1 5" id="KW-0732">Signal</keyword>
<dbReference type="EMBL" id="CM017326">
    <property type="protein sequence ID" value="KAE8077899.1"/>
    <property type="molecule type" value="Genomic_DNA"/>
</dbReference>
<proteinExistence type="predicted"/>
<organism evidence="7 8">
    <name type="scientific">Carpinus fangiana</name>
    <dbReference type="NCBI Taxonomy" id="176857"/>
    <lineage>
        <taxon>Eukaryota</taxon>
        <taxon>Viridiplantae</taxon>
        <taxon>Streptophyta</taxon>
        <taxon>Embryophyta</taxon>
        <taxon>Tracheophyta</taxon>
        <taxon>Spermatophyta</taxon>
        <taxon>Magnoliopsida</taxon>
        <taxon>eudicotyledons</taxon>
        <taxon>Gunneridae</taxon>
        <taxon>Pentapetalae</taxon>
        <taxon>rosids</taxon>
        <taxon>fabids</taxon>
        <taxon>Fagales</taxon>
        <taxon>Betulaceae</taxon>
        <taxon>Carpinus</taxon>
    </lineage>
</organism>
<dbReference type="InterPro" id="IPR038408">
    <property type="entry name" value="GNK2_sf"/>
</dbReference>
<dbReference type="AlphaFoldDB" id="A0A5N6RGC7"/>
<feature type="domain" description="Gnk2-homologous" evidence="6">
    <location>
        <begin position="27"/>
        <end position="126"/>
    </location>
</feature>
<keyword evidence="2" id="KW-0677">Repeat</keyword>
<dbReference type="PANTHER" id="PTHR32099">
    <property type="entry name" value="CYSTEINE-RICH REPEAT SECRETORY PROTEIN"/>
    <property type="match status" value="1"/>
</dbReference>
<dbReference type="PROSITE" id="PS51473">
    <property type="entry name" value="GNK2"/>
    <property type="match status" value="2"/>
</dbReference>
<dbReference type="Pfam" id="PF01657">
    <property type="entry name" value="Stress-antifung"/>
    <property type="match status" value="2"/>
</dbReference>
<evidence type="ECO:0000256" key="4">
    <source>
        <dbReference type="SAM" id="Phobius"/>
    </source>
</evidence>
<keyword evidence="8" id="KW-1185">Reference proteome</keyword>
<accession>A0A5N6RGC7</accession>
<evidence type="ECO:0000256" key="5">
    <source>
        <dbReference type="SAM" id="SignalP"/>
    </source>
</evidence>
<sequence>MFFFQKAFFFLLLAGCSLMSSINSQPTYNYHYCLDQSNETPDTSFRSNLSVLLDSLSSEASQNSSFYNDTSNGIYSLFLCRGDVNSSICQSCVSYATQDITSRCPSNRTATIGFDQCMLRYSNTNFFGVEQTLPELLAWNTIGNTTSPDEANFGALALMNGLIDEALGTDMLFKAGNRAVGSGSEIRYGLVQCTRDINTTSCSNCLGQLMNDANQCCQQKQGWRILAPSCNIRYENYLFFQKPPVPPSPQPVPAAPQPLPDNGGGGGKNTTKIVIITLSSIAVVAALMGFWYSYSSFDRRKRKEEGDMSKASMLGNWEGSHTIGVLVSFLQLLEAINHNIFSNSGYMAPEYAMEGLFSVKSDVYSFRVLMLEIISGKKNVGFYHPEHAESLLPHAWRLWNEGKGLELIDQTLVDTCPGSQALRLIHIALLCVQEDPNERPTMSMVVLMLGSSSINLHRPLPPPFSFGRSILADQTSTTVARVGFFASDQYSTVSGTTGSKVDELPSWCCGQRLERWTSAQLRLAL</sequence>